<feature type="compositionally biased region" description="Polar residues" evidence="1">
    <location>
        <begin position="181"/>
        <end position="213"/>
    </location>
</feature>
<evidence type="ECO:0000256" key="2">
    <source>
        <dbReference type="SAM" id="Phobius"/>
    </source>
</evidence>
<gene>
    <name evidence="4" type="ORF">CC77DRAFT_965417</name>
</gene>
<dbReference type="GeneID" id="29121305"/>
<dbReference type="OMA" id="DYCCHEA"/>
<evidence type="ECO:0000313" key="4">
    <source>
        <dbReference type="EMBL" id="OAG19353.1"/>
    </source>
</evidence>
<evidence type="ECO:0000313" key="5">
    <source>
        <dbReference type="Proteomes" id="UP000077248"/>
    </source>
</evidence>
<keyword evidence="5" id="KW-1185">Reference proteome</keyword>
<feature type="chain" id="PRO_5008059458" description="Mid2 domain-containing protein" evidence="3">
    <location>
        <begin position="22"/>
        <end position="313"/>
    </location>
</feature>
<dbReference type="VEuPathDB" id="FungiDB:CC77DRAFT_965417"/>
<sequence length="313" mass="32316">MRGDLLSSACLLLATTLPAHAAFSEFFFAGNNGTSALKTCPESLLECAPPSVCSFDDRTQKYYCCEPGKTDAVCWGPNSGCDGGDSTTPSGGQQACSSEPNTFCCLKSSETCTETADQINICWSQLDNPIASLNATAVNATAQSLESIRPSAATYAVDLSALQTLTSTAAASSSHNPSASGQQPAATTTSSILSQTTASHSEATSNNSSTDGGLSSDAIGGVVGGLVGGLALLGLAGFFFWRRLKNGKRNPYKPANLHNSATHSVGYPSEMDSNHIYTSSPATEKYGYAVTPVSEVAADRAPAELPETSPHSR</sequence>
<feature type="region of interest" description="Disordered" evidence="1">
    <location>
        <begin position="171"/>
        <end position="213"/>
    </location>
</feature>
<dbReference type="KEGG" id="aalt:CC77DRAFT_965417"/>
<protein>
    <recommendedName>
        <fullName evidence="6">Mid2 domain-containing protein</fullName>
    </recommendedName>
</protein>
<feature type="signal peptide" evidence="3">
    <location>
        <begin position="1"/>
        <end position="21"/>
    </location>
</feature>
<evidence type="ECO:0000256" key="3">
    <source>
        <dbReference type="SAM" id="SignalP"/>
    </source>
</evidence>
<dbReference type="AlphaFoldDB" id="A0A177DHY6"/>
<accession>A0A177DHY6</accession>
<evidence type="ECO:0000256" key="1">
    <source>
        <dbReference type="SAM" id="MobiDB-lite"/>
    </source>
</evidence>
<proteinExistence type="predicted"/>
<keyword evidence="2" id="KW-0812">Transmembrane</keyword>
<dbReference type="Proteomes" id="UP000077248">
    <property type="component" value="Unassembled WGS sequence"/>
</dbReference>
<dbReference type="RefSeq" id="XP_018384774.1">
    <property type="nucleotide sequence ID" value="XM_018535711.1"/>
</dbReference>
<organism evidence="4 5">
    <name type="scientific">Alternaria alternata</name>
    <name type="common">Alternaria rot fungus</name>
    <name type="synonym">Torula alternata</name>
    <dbReference type="NCBI Taxonomy" id="5599"/>
    <lineage>
        <taxon>Eukaryota</taxon>
        <taxon>Fungi</taxon>
        <taxon>Dikarya</taxon>
        <taxon>Ascomycota</taxon>
        <taxon>Pezizomycotina</taxon>
        <taxon>Dothideomycetes</taxon>
        <taxon>Pleosporomycetidae</taxon>
        <taxon>Pleosporales</taxon>
        <taxon>Pleosporineae</taxon>
        <taxon>Pleosporaceae</taxon>
        <taxon>Alternaria</taxon>
        <taxon>Alternaria sect. Alternaria</taxon>
        <taxon>Alternaria alternata complex</taxon>
    </lineage>
</organism>
<keyword evidence="3" id="KW-0732">Signal</keyword>
<feature type="transmembrane region" description="Helical" evidence="2">
    <location>
        <begin position="218"/>
        <end position="241"/>
    </location>
</feature>
<dbReference type="EMBL" id="KV441481">
    <property type="protein sequence ID" value="OAG19353.1"/>
    <property type="molecule type" value="Genomic_DNA"/>
</dbReference>
<evidence type="ECO:0008006" key="6">
    <source>
        <dbReference type="Google" id="ProtNLM"/>
    </source>
</evidence>
<reference evidence="4 5" key="1">
    <citation type="submission" date="2016-05" db="EMBL/GenBank/DDBJ databases">
        <title>Comparative analysis of secretome profiles of manganese(II)-oxidizing ascomycete fungi.</title>
        <authorList>
            <consortium name="DOE Joint Genome Institute"/>
            <person name="Zeiner C.A."/>
            <person name="Purvine S.O."/>
            <person name="Zink E.M."/>
            <person name="Wu S."/>
            <person name="Pasa-Tolic L."/>
            <person name="Chaput D.L."/>
            <person name="Haridas S."/>
            <person name="Grigoriev I.V."/>
            <person name="Santelli C.M."/>
            <person name="Hansel C.M."/>
        </authorList>
    </citation>
    <scope>NUCLEOTIDE SEQUENCE [LARGE SCALE GENOMIC DNA]</scope>
    <source>
        <strain evidence="4 5">SRC1lrK2f</strain>
    </source>
</reference>
<keyword evidence="2" id="KW-1133">Transmembrane helix</keyword>
<name>A0A177DHY6_ALTAL</name>
<keyword evidence="2" id="KW-0472">Membrane</keyword>
<feature type="compositionally biased region" description="Low complexity" evidence="1">
    <location>
        <begin position="171"/>
        <end position="180"/>
    </location>
</feature>